<name>A0A9Q0NDK8_9DIPT</name>
<evidence type="ECO:0000313" key="1">
    <source>
        <dbReference type="EMBL" id="KAJ6647389.1"/>
    </source>
</evidence>
<sequence length="137" mass="15210">MAKKVSEPQEVNGTWPVIISWLITIDWFKILRRAFPSLAPFLPSPRTTEAVTMDSTSPQVRMPTESPVSRNVINNRGSVAIGRIVEGNVEINTEIIQPTTSASQRHQSNEIPAHVNNLINTDGSVGLRHEYRTLQGP</sequence>
<reference evidence="1" key="1">
    <citation type="submission" date="2022-07" db="EMBL/GenBank/DDBJ databases">
        <authorList>
            <person name="Trinca V."/>
            <person name="Uliana J.V.C."/>
            <person name="Torres T.T."/>
            <person name="Ward R.J."/>
            <person name="Monesi N."/>
        </authorList>
    </citation>
    <scope>NUCLEOTIDE SEQUENCE</scope>
    <source>
        <strain evidence="1">HSMRA1968</strain>
        <tissue evidence="1">Whole embryos</tissue>
    </source>
</reference>
<dbReference type="AlphaFoldDB" id="A0A9Q0NDK8"/>
<organism evidence="1 2">
    <name type="scientific">Pseudolycoriella hygida</name>
    <dbReference type="NCBI Taxonomy" id="35572"/>
    <lineage>
        <taxon>Eukaryota</taxon>
        <taxon>Metazoa</taxon>
        <taxon>Ecdysozoa</taxon>
        <taxon>Arthropoda</taxon>
        <taxon>Hexapoda</taxon>
        <taxon>Insecta</taxon>
        <taxon>Pterygota</taxon>
        <taxon>Neoptera</taxon>
        <taxon>Endopterygota</taxon>
        <taxon>Diptera</taxon>
        <taxon>Nematocera</taxon>
        <taxon>Sciaroidea</taxon>
        <taxon>Sciaridae</taxon>
        <taxon>Pseudolycoriella</taxon>
    </lineage>
</organism>
<proteinExistence type="predicted"/>
<dbReference type="EMBL" id="WJQU01000001">
    <property type="protein sequence ID" value="KAJ6647389.1"/>
    <property type="molecule type" value="Genomic_DNA"/>
</dbReference>
<gene>
    <name evidence="1" type="ORF">Bhyg_02611</name>
</gene>
<accession>A0A9Q0NDK8</accession>
<comment type="caution">
    <text evidence="1">The sequence shown here is derived from an EMBL/GenBank/DDBJ whole genome shotgun (WGS) entry which is preliminary data.</text>
</comment>
<evidence type="ECO:0000313" key="2">
    <source>
        <dbReference type="Proteomes" id="UP001151699"/>
    </source>
</evidence>
<protein>
    <submittedName>
        <fullName evidence="1">Uncharacterized protein</fullName>
    </submittedName>
</protein>
<dbReference type="Proteomes" id="UP001151699">
    <property type="component" value="Chromosome A"/>
</dbReference>
<keyword evidence="2" id="KW-1185">Reference proteome</keyword>